<dbReference type="AlphaFoldDB" id="A0A7M3DQH2"/>
<name>A0A7M3DQH2_RHILE</name>
<evidence type="ECO:0000313" key="3">
    <source>
        <dbReference type="Proteomes" id="UP000292974"/>
    </source>
</evidence>
<protein>
    <recommendedName>
        <fullName evidence="4">DUF4403 family protein</fullName>
    </recommendedName>
</protein>
<dbReference type="RefSeq" id="WP_130715829.1">
    <property type="nucleotide sequence ID" value="NZ_SIOP01000001.1"/>
</dbReference>
<comment type="caution">
    <text evidence="2">The sequence shown here is derived from an EMBL/GenBank/DDBJ whole genome shotgun (WGS) entry which is preliminary data.</text>
</comment>
<reference evidence="2 3" key="1">
    <citation type="submission" date="2019-02" db="EMBL/GenBank/DDBJ databases">
        <title>The genomic architecture of introgression among sibling species of bacteria.</title>
        <authorList>
            <person name="Cavassim M.I.A."/>
            <person name="Moeskjaer S."/>
            <person name="Moslemi C."/>
            <person name="Fields B."/>
            <person name="Bachmann A."/>
            <person name="Vilhjalmsson B."/>
            <person name="Schierup M.H."/>
            <person name="Young J.P.W."/>
            <person name="Andersen S.U."/>
        </authorList>
    </citation>
    <scope>NUCLEOTIDE SEQUENCE [LARGE SCALE GENOMIC DNA]</scope>
    <source>
        <strain evidence="2 3">SM135B</strain>
    </source>
</reference>
<organism evidence="2 3">
    <name type="scientific">Rhizobium leguminosarum</name>
    <dbReference type="NCBI Taxonomy" id="384"/>
    <lineage>
        <taxon>Bacteria</taxon>
        <taxon>Pseudomonadati</taxon>
        <taxon>Pseudomonadota</taxon>
        <taxon>Alphaproteobacteria</taxon>
        <taxon>Hyphomicrobiales</taxon>
        <taxon>Rhizobiaceae</taxon>
        <taxon>Rhizobium/Agrobacterium group</taxon>
        <taxon>Rhizobium</taxon>
    </lineage>
</organism>
<evidence type="ECO:0008006" key="4">
    <source>
        <dbReference type="Google" id="ProtNLM"/>
    </source>
</evidence>
<proteinExistence type="predicted"/>
<accession>A0A7M3DQH2</accession>
<gene>
    <name evidence="2" type="ORF">ELH90_04075</name>
</gene>
<keyword evidence="1" id="KW-0732">Signal</keyword>
<dbReference type="Proteomes" id="UP000292974">
    <property type="component" value="Unassembled WGS sequence"/>
</dbReference>
<evidence type="ECO:0000313" key="2">
    <source>
        <dbReference type="EMBL" id="TAY50941.1"/>
    </source>
</evidence>
<feature type="chain" id="PRO_5029713881" description="DUF4403 family protein" evidence="1">
    <location>
        <begin position="19"/>
        <end position="284"/>
    </location>
</feature>
<dbReference type="EMBL" id="SIOP01000001">
    <property type="protein sequence ID" value="TAY50941.1"/>
    <property type="molecule type" value="Genomic_DNA"/>
</dbReference>
<feature type="signal peptide" evidence="1">
    <location>
        <begin position="1"/>
        <end position="18"/>
    </location>
</feature>
<sequence>MKACLVTSFLLVVSPALAVSEEMMVGPISYQQDVNGVAVNLSATTYFQLSNTAKEITLKARVVGDLTDLQKKIGQIVDTFALPSDNCKSFSGNNPVVNLPRKELLYREQKAVFSVGGTVDMWDCRENPVPNSKVEWKLQDVGFGIKTKVPVVVTWPGSPIKNKLGSQSFDVDLPLAITHATDSLSLVIEKPAIDLKGQYAFITEGILKIAGIDINQKAHDALEKAIDPNKLRVAIPEELGEFHPQIDGAKFVDLSGNLAIEISLSASVPLAELTNIVSDLVKQQ</sequence>
<evidence type="ECO:0000256" key="1">
    <source>
        <dbReference type="SAM" id="SignalP"/>
    </source>
</evidence>